<proteinExistence type="predicted"/>
<name>H2YFI0_CIOSA</name>
<reference evidence="2" key="2">
    <citation type="submission" date="2025-08" db="UniProtKB">
        <authorList>
            <consortium name="Ensembl"/>
        </authorList>
    </citation>
    <scope>IDENTIFICATION</scope>
</reference>
<sequence length="178" mass="20991">MTLEPFEAQTLNDLRLSKAYQKIMKENDKALNKLKKKHKETFTQCYNQLFAAPRRSTFLGVFFSKRRTSTVDVSIDMNPAMPDETKKRELMKLLQVQFEAERVFRIEQMDSFIMKLETVVKDHQRVEMDKLAELSAKEQAALQRQKDMEKEQNIRAIPPNLGKDEVDRKKKEINLESH</sequence>
<dbReference type="AlphaFoldDB" id="H2YFI0"/>
<feature type="compositionally biased region" description="Basic and acidic residues" evidence="1">
    <location>
        <begin position="144"/>
        <end position="153"/>
    </location>
</feature>
<feature type="region of interest" description="Disordered" evidence="1">
    <location>
        <begin position="142"/>
        <end position="178"/>
    </location>
</feature>
<dbReference type="InParanoid" id="H2YFI0"/>
<organism evidence="2 3">
    <name type="scientific">Ciona savignyi</name>
    <name type="common">Pacific transparent sea squirt</name>
    <dbReference type="NCBI Taxonomy" id="51511"/>
    <lineage>
        <taxon>Eukaryota</taxon>
        <taxon>Metazoa</taxon>
        <taxon>Chordata</taxon>
        <taxon>Tunicata</taxon>
        <taxon>Ascidiacea</taxon>
        <taxon>Phlebobranchia</taxon>
        <taxon>Cionidae</taxon>
        <taxon>Ciona</taxon>
    </lineage>
</organism>
<accession>H2YFI0</accession>
<dbReference type="Ensembl" id="ENSCSAVT00000004140.1">
    <property type="protein sequence ID" value="ENSCSAVP00000004078.1"/>
    <property type="gene ID" value="ENSCSAVG00000002406.1"/>
</dbReference>
<dbReference type="Proteomes" id="UP000007875">
    <property type="component" value="Unassembled WGS sequence"/>
</dbReference>
<dbReference type="SUPFAM" id="SSF69989">
    <property type="entry name" value="C-terminal domain of PLC-beta"/>
    <property type="match status" value="1"/>
</dbReference>
<evidence type="ECO:0000256" key="1">
    <source>
        <dbReference type="SAM" id="MobiDB-lite"/>
    </source>
</evidence>
<reference evidence="2" key="3">
    <citation type="submission" date="2025-09" db="UniProtKB">
        <authorList>
            <consortium name="Ensembl"/>
        </authorList>
    </citation>
    <scope>IDENTIFICATION</scope>
</reference>
<evidence type="ECO:0000313" key="2">
    <source>
        <dbReference type="Ensembl" id="ENSCSAVP00000004078.1"/>
    </source>
</evidence>
<protein>
    <submittedName>
        <fullName evidence="2">Uncharacterized protein</fullName>
    </submittedName>
</protein>
<evidence type="ECO:0000313" key="3">
    <source>
        <dbReference type="Proteomes" id="UP000007875"/>
    </source>
</evidence>
<feature type="compositionally biased region" description="Basic and acidic residues" evidence="1">
    <location>
        <begin position="162"/>
        <end position="178"/>
    </location>
</feature>
<reference evidence="3" key="1">
    <citation type="submission" date="2003-08" db="EMBL/GenBank/DDBJ databases">
        <authorList>
            <person name="Birren B."/>
            <person name="Nusbaum C."/>
            <person name="Abebe A."/>
            <person name="Abouelleil A."/>
            <person name="Adekoya E."/>
            <person name="Ait-zahra M."/>
            <person name="Allen N."/>
            <person name="Allen T."/>
            <person name="An P."/>
            <person name="Anderson M."/>
            <person name="Anderson S."/>
            <person name="Arachchi H."/>
            <person name="Armbruster J."/>
            <person name="Bachantsang P."/>
            <person name="Baldwin J."/>
            <person name="Barry A."/>
            <person name="Bayul T."/>
            <person name="Blitshsteyn B."/>
            <person name="Bloom T."/>
            <person name="Blye J."/>
            <person name="Boguslavskiy L."/>
            <person name="Borowsky M."/>
            <person name="Boukhgalter B."/>
            <person name="Brunache A."/>
            <person name="Butler J."/>
            <person name="Calixte N."/>
            <person name="Calvo S."/>
            <person name="Camarata J."/>
            <person name="Campo K."/>
            <person name="Chang J."/>
            <person name="Cheshatsang Y."/>
            <person name="Citroen M."/>
            <person name="Collymore A."/>
            <person name="Considine T."/>
            <person name="Cook A."/>
            <person name="Cooke P."/>
            <person name="Corum B."/>
            <person name="Cuomo C."/>
            <person name="David R."/>
            <person name="Dawoe T."/>
            <person name="Degray S."/>
            <person name="Dodge S."/>
            <person name="Dooley K."/>
            <person name="Dorje P."/>
            <person name="Dorjee K."/>
            <person name="Dorris L."/>
            <person name="Duffey N."/>
            <person name="Dupes A."/>
            <person name="Elkins T."/>
            <person name="Engels R."/>
            <person name="Erickson J."/>
            <person name="Farina A."/>
            <person name="Faro S."/>
            <person name="Ferreira P."/>
            <person name="Fischer H."/>
            <person name="Fitzgerald M."/>
            <person name="Foley K."/>
            <person name="Gage D."/>
            <person name="Galagan J."/>
            <person name="Gearin G."/>
            <person name="Gnerre S."/>
            <person name="Gnirke A."/>
            <person name="Goyette A."/>
            <person name="Graham J."/>
            <person name="Grandbois E."/>
            <person name="Gyaltsen K."/>
            <person name="Hafez N."/>
            <person name="Hagopian D."/>
            <person name="Hagos B."/>
            <person name="Hall J."/>
            <person name="Hatcher B."/>
            <person name="Heller A."/>
            <person name="Higgins H."/>
            <person name="Honan T."/>
            <person name="Horn A."/>
            <person name="Houde N."/>
            <person name="Hughes L."/>
            <person name="Hulme W."/>
            <person name="Husby E."/>
            <person name="Iliev I."/>
            <person name="Jaffe D."/>
            <person name="Jones C."/>
            <person name="Kamal M."/>
            <person name="Kamat A."/>
            <person name="Kamvysselis M."/>
            <person name="Karlsson E."/>
            <person name="Kells C."/>
            <person name="Kieu A."/>
            <person name="Kisner P."/>
            <person name="Kodira C."/>
            <person name="Kulbokas E."/>
            <person name="Labutti K."/>
            <person name="Lama D."/>
            <person name="Landers T."/>
            <person name="Leger J."/>
            <person name="Levine S."/>
            <person name="Lewis D."/>
            <person name="Lewis T."/>
            <person name="Lindblad-toh K."/>
            <person name="Liu X."/>
            <person name="Lokyitsang T."/>
            <person name="Lokyitsang Y."/>
            <person name="Lucien O."/>
            <person name="Lui A."/>
            <person name="Ma L.J."/>
            <person name="Mabbitt R."/>
            <person name="Macdonald J."/>
            <person name="Maclean C."/>
            <person name="Major J."/>
            <person name="Manning J."/>
            <person name="Marabella R."/>
            <person name="Maru K."/>
            <person name="Matthews C."/>
            <person name="Mauceli E."/>
            <person name="Mccarthy M."/>
            <person name="Mcdonough S."/>
            <person name="Mcghee T."/>
            <person name="Meldrim J."/>
            <person name="Meneus L."/>
            <person name="Mesirov J."/>
            <person name="Mihalev A."/>
            <person name="Mihova T."/>
            <person name="Mikkelsen T."/>
            <person name="Mlenga V."/>
            <person name="Moru K."/>
            <person name="Mozes J."/>
            <person name="Mulrain L."/>
            <person name="Munson G."/>
            <person name="Naylor J."/>
            <person name="Newes C."/>
            <person name="Nguyen C."/>
            <person name="Nguyen N."/>
            <person name="Nguyen T."/>
            <person name="Nicol R."/>
            <person name="Nielsen C."/>
            <person name="Nizzari M."/>
            <person name="Norbu C."/>
            <person name="Norbu N."/>
            <person name="O'donnell P."/>
            <person name="Okoawo O."/>
            <person name="O'leary S."/>
            <person name="Omotosho B."/>
            <person name="O'neill K."/>
            <person name="Osman S."/>
            <person name="Parker S."/>
            <person name="Perrin D."/>
            <person name="Phunkhang P."/>
            <person name="Piqani B."/>
            <person name="Purcell S."/>
            <person name="Rachupka T."/>
            <person name="Ramasamy U."/>
            <person name="Rameau R."/>
            <person name="Ray V."/>
            <person name="Raymond C."/>
            <person name="Retta R."/>
            <person name="Richardson S."/>
            <person name="Rise C."/>
            <person name="Rodriguez J."/>
            <person name="Rogers J."/>
            <person name="Rogov P."/>
            <person name="Rutman M."/>
            <person name="Schupbach R."/>
            <person name="Seaman C."/>
            <person name="Settipalli S."/>
            <person name="Sharpe T."/>
            <person name="Sheridan J."/>
            <person name="Sherpa N."/>
            <person name="Shi J."/>
            <person name="Smirnov S."/>
            <person name="Smith C."/>
            <person name="Sougnez C."/>
            <person name="Spencer B."/>
            <person name="Stalker J."/>
            <person name="Stange-thomann N."/>
            <person name="Stavropoulos S."/>
            <person name="Stetson K."/>
            <person name="Stone C."/>
            <person name="Stone S."/>
            <person name="Stubbs M."/>
            <person name="Talamas J."/>
            <person name="Tchuinga P."/>
            <person name="Tenzing P."/>
            <person name="Tesfaye S."/>
            <person name="Theodore J."/>
            <person name="Thoulutsang Y."/>
            <person name="Topham K."/>
            <person name="Towey S."/>
            <person name="Tsamla T."/>
            <person name="Tsomo N."/>
            <person name="Vallee D."/>
            <person name="Vassiliev H."/>
            <person name="Venkataraman V."/>
            <person name="Vinson J."/>
            <person name="Vo A."/>
            <person name="Wade C."/>
            <person name="Wang S."/>
            <person name="Wangchuk T."/>
            <person name="Wangdi T."/>
            <person name="Whittaker C."/>
            <person name="Wilkinson J."/>
            <person name="Wu Y."/>
            <person name="Wyman D."/>
            <person name="Yadav S."/>
            <person name="Yang S."/>
            <person name="Yang X."/>
            <person name="Yeager S."/>
            <person name="Yee E."/>
            <person name="Young G."/>
            <person name="Zainoun J."/>
            <person name="Zembeck L."/>
            <person name="Zimmer A."/>
            <person name="Zody M."/>
            <person name="Lander E."/>
        </authorList>
    </citation>
    <scope>NUCLEOTIDE SEQUENCE [LARGE SCALE GENOMIC DNA]</scope>
</reference>
<keyword evidence="3" id="KW-1185">Reference proteome</keyword>
<dbReference type="Gene3D" id="1.20.1230.10">
    <property type="entry name" value="Phospholipase C beta, distal C-terminal domain"/>
    <property type="match status" value="1"/>
</dbReference>
<dbReference type="HOGENOM" id="CLU_1510087_0_0_1"/>
<dbReference type="InterPro" id="IPR042531">
    <property type="entry name" value="PLC-beta_C_sf"/>
</dbReference>